<accession>D2U9B3</accession>
<dbReference type="KEGG" id="xal:XALC_2375"/>
<evidence type="ECO:0000313" key="1">
    <source>
        <dbReference type="EMBL" id="CBA16855.1"/>
    </source>
</evidence>
<evidence type="ECO:0000313" key="2">
    <source>
        <dbReference type="Proteomes" id="UP000001890"/>
    </source>
</evidence>
<organism evidence="1 2">
    <name type="scientific">Xanthomonas albilineans (strain GPE PC73 / CFBP 7063)</name>
    <dbReference type="NCBI Taxonomy" id="380358"/>
    <lineage>
        <taxon>Bacteria</taxon>
        <taxon>Pseudomonadati</taxon>
        <taxon>Pseudomonadota</taxon>
        <taxon>Gammaproteobacteria</taxon>
        <taxon>Lysobacterales</taxon>
        <taxon>Lysobacteraceae</taxon>
        <taxon>Xanthomonas</taxon>
    </lineage>
</organism>
<dbReference type="AlphaFoldDB" id="D2U9B3"/>
<dbReference type="GeneID" id="57877680"/>
<proteinExistence type="predicted"/>
<reference evidence="1 2" key="1">
    <citation type="journal article" date="2009" name="BMC Genomics">
        <title>The complete genome sequence of Xanthomonas albilineans provides new insights into the reductive genome evolution of the xylem-limited Xanthomonadaceae.</title>
        <authorList>
            <person name="Pieretti I."/>
            <person name="Royer M."/>
            <person name="Barbe V."/>
            <person name="Carrere S."/>
            <person name="Koebnik R."/>
            <person name="Cociancich S."/>
            <person name="Couloux A."/>
            <person name="Darrasse A."/>
            <person name="Gouzy J."/>
            <person name="Jacques M.A."/>
            <person name="Lauber E."/>
            <person name="Manceau C."/>
            <person name="Mangenot S."/>
            <person name="Poussier S."/>
            <person name="Segurens B."/>
            <person name="Szurek B."/>
            <person name="Verdier V."/>
            <person name="Arlat M."/>
            <person name="Rott P."/>
        </authorList>
    </citation>
    <scope>NUCLEOTIDE SEQUENCE [LARGE SCALE GENOMIC DNA]</scope>
    <source>
        <strain evidence="2">GPE PC73 / CFBP 7063</strain>
    </source>
</reference>
<keyword evidence="2" id="KW-1185">Reference proteome</keyword>
<protein>
    <submittedName>
        <fullName evidence="1">Uncharacterized protein</fullName>
    </submittedName>
</protein>
<dbReference type="RefSeq" id="WP_012916851.1">
    <property type="nucleotide sequence ID" value="NC_013722.1"/>
</dbReference>
<dbReference type="EMBL" id="FP565176">
    <property type="protein sequence ID" value="CBA16855.1"/>
    <property type="molecule type" value="Genomic_DNA"/>
</dbReference>
<dbReference type="STRING" id="380358.XALC_2375"/>
<name>D2U9B3_XANAP</name>
<gene>
    <name evidence="1" type="ordered locus">XALc_2375</name>
</gene>
<dbReference type="Proteomes" id="UP000001890">
    <property type="component" value="Chromosome"/>
</dbReference>
<sequence>MNLIAGAEFSISVTDDVAAGSVAVVAPMQYDQYENIIFREGFHILYAYFLRFYLAFF</sequence>